<dbReference type="InterPro" id="IPR036425">
    <property type="entry name" value="MoaB/Mog-like_dom_sf"/>
</dbReference>
<dbReference type="STRING" id="349307.Mthe_0306"/>
<dbReference type="Proteomes" id="UP000000674">
    <property type="component" value="Chromosome"/>
</dbReference>
<accession>A0B5X7</accession>
<name>A0B5X7_METTP</name>
<dbReference type="GO" id="GO:0006777">
    <property type="term" value="P:Mo-molybdopterin cofactor biosynthetic process"/>
    <property type="evidence" value="ECO:0007669"/>
    <property type="project" value="InterPro"/>
</dbReference>
<dbReference type="OrthoDB" id="205337at2157"/>
<dbReference type="GO" id="GO:0005829">
    <property type="term" value="C:cytosol"/>
    <property type="evidence" value="ECO:0007669"/>
    <property type="project" value="TreeGrafter"/>
</dbReference>
<evidence type="ECO:0000313" key="2">
    <source>
        <dbReference type="EMBL" id="ABK14101.1"/>
    </source>
</evidence>
<dbReference type="SUPFAM" id="SSF53218">
    <property type="entry name" value="Molybdenum cofactor biosynthesis proteins"/>
    <property type="match status" value="1"/>
</dbReference>
<evidence type="ECO:0000259" key="1">
    <source>
        <dbReference type="SMART" id="SM00852"/>
    </source>
</evidence>
<feature type="domain" description="MoaB/Mog" evidence="1">
    <location>
        <begin position="4"/>
        <end position="155"/>
    </location>
</feature>
<dbReference type="RefSeq" id="WP_011695500.1">
    <property type="nucleotide sequence ID" value="NC_008553.1"/>
</dbReference>
<reference evidence="2 3" key="1">
    <citation type="submission" date="2006-10" db="EMBL/GenBank/DDBJ databases">
        <title>Complete sequence of Methanosaeta thermophila PT.</title>
        <authorList>
            <consortium name="US DOE Joint Genome Institute"/>
            <person name="Copeland A."/>
            <person name="Lucas S."/>
            <person name="Lapidus A."/>
            <person name="Barry K."/>
            <person name="Detter J.C."/>
            <person name="Glavina del Rio T."/>
            <person name="Hammon N."/>
            <person name="Israni S."/>
            <person name="Pitluck S."/>
            <person name="Chain P."/>
            <person name="Malfatti S."/>
            <person name="Shin M."/>
            <person name="Vergez L."/>
            <person name="Schmutz J."/>
            <person name="Larimer F."/>
            <person name="Land M."/>
            <person name="Hauser L."/>
            <person name="Kyrpides N."/>
            <person name="Kim E."/>
            <person name="Smith K.S."/>
            <person name="Ingram-Smith C."/>
            <person name="Richardson P."/>
        </authorList>
    </citation>
    <scope>NUCLEOTIDE SEQUENCE [LARGE SCALE GENOMIC DNA]</scope>
    <source>
        <strain evidence="3">DSM 6194 / JCM 14653 / NBRC 101360 / PT</strain>
    </source>
</reference>
<dbReference type="AlphaFoldDB" id="A0B5X7"/>
<dbReference type="GeneID" id="4462818"/>
<dbReference type="InterPro" id="IPR012245">
    <property type="entry name" value="MoaB"/>
</dbReference>
<dbReference type="PIRSF" id="PIRSF006443">
    <property type="entry name" value="MoaB"/>
    <property type="match status" value="1"/>
</dbReference>
<protein>
    <submittedName>
        <fullName evidence="2">Molybdenum cofactor synthesis domain</fullName>
    </submittedName>
</protein>
<dbReference type="CDD" id="cd00886">
    <property type="entry name" value="MogA_MoaB"/>
    <property type="match status" value="1"/>
</dbReference>
<evidence type="ECO:0000313" key="3">
    <source>
        <dbReference type="Proteomes" id="UP000000674"/>
    </source>
</evidence>
<dbReference type="NCBIfam" id="TIGR00177">
    <property type="entry name" value="molyb_syn"/>
    <property type="match status" value="1"/>
</dbReference>
<sequence length="162" mass="17305">MIIDSITVSTSRFMQYGAVSGPDDAEDVSGKAIVEKITASGHDFRYRLIPDGVMPVRIALLESIERKSDAVIFCGGTGLSPSDLTIEAIEPLVEKSIPGFGEIFRLKSMEQVGTRVMLTRASAGIISGVPVFAIPGSPAAASLGIELILQELEHILQHVRGR</sequence>
<organism evidence="2 3">
    <name type="scientific">Methanothrix thermoacetophila (strain DSM 6194 / JCM 14653 / NBRC 101360 / PT)</name>
    <name type="common">Methanosaeta thermophila</name>
    <dbReference type="NCBI Taxonomy" id="349307"/>
    <lineage>
        <taxon>Archaea</taxon>
        <taxon>Methanobacteriati</taxon>
        <taxon>Methanobacteriota</taxon>
        <taxon>Stenosarchaea group</taxon>
        <taxon>Methanomicrobia</taxon>
        <taxon>Methanotrichales</taxon>
        <taxon>Methanotrichaceae</taxon>
        <taxon>Methanothrix</taxon>
    </lineage>
</organism>
<dbReference type="Gene3D" id="3.40.980.10">
    <property type="entry name" value="MoaB/Mog-like domain"/>
    <property type="match status" value="1"/>
</dbReference>
<dbReference type="EMBL" id="CP000477">
    <property type="protein sequence ID" value="ABK14101.1"/>
    <property type="molecule type" value="Genomic_DNA"/>
</dbReference>
<dbReference type="KEGG" id="mtp:Mthe_0306"/>
<dbReference type="Pfam" id="PF00994">
    <property type="entry name" value="MoCF_biosynth"/>
    <property type="match status" value="1"/>
</dbReference>
<dbReference type="SMART" id="SM00852">
    <property type="entry name" value="MoCF_biosynth"/>
    <property type="match status" value="1"/>
</dbReference>
<dbReference type="InterPro" id="IPR001453">
    <property type="entry name" value="MoaB/Mog_dom"/>
</dbReference>
<proteinExistence type="predicted"/>
<dbReference type="PANTHER" id="PTHR43232">
    <property type="entry name" value="MOLYBDENUM COFACTOR BIOSYNTHESIS PROTEIN B"/>
    <property type="match status" value="1"/>
</dbReference>
<dbReference type="HOGENOM" id="CLU_077358_2_3_2"/>
<keyword evidence="3" id="KW-1185">Reference proteome</keyword>
<gene>
    <name evidence="2" type="ordered locus">Mthe_0306</name>
</gene>
<dbReference type="PANTHER" id="PTHR43232:SF2">
    <property type="entry name" value="MOLYBDENUM COFACTOR BIOSYNTHESIS PROTEIN B"/>
    <property type="match status" value="1"/>
</dbReference>